<comment type="similarity">
    <text evidence="3">Belongs to the metallo-dependent hydrolases superfamily.</text>
</comment>
<keyword evidence="1 3" id="KW-0210">Decarboxylase</keyword>
<dbReference type="InterPro" id="IPR032465">
    <property type="entry name" value="ACMSD"/>
</dbReference>
<dbReference type="GO" id="GO:0016831">
    <property type="term" value="F:carboxy-lyase activity"/>
    <property type="evidence" value="ECO:0007669"/>
    <property type="project" value="UniProtKB-KW"/>
</dbReference>
<keyword evidence="2 3" id="KW-0456">Lyase</keyword>
<dbReference type="AlphaFoldDB" id="A0AAI8Z9F1"/>
<evidence type="ECO:0000313" key="6">
    <source>
        <dbReference type="Proteomes" id="UP001296104"/>
    </source>
</evidence>
<evidence type="ECO:0000256" key="3">
    <source>
        <dbReference type="RuleBase" id="RU366045"/>
    </source>
</evidence>
<feature type="domain" description="Amidohydrolase-related" evidence="4">
    <location>
        <begin position="56"/>
        <end position="315"/>
    </location>
</feature>
<gene>
    <name evidence="5" type="ORF">LECACI_7A010107</name>
</gene>
<evidence type="ECO:0000259" key="4">
    <source>
        <dbReference type="Pfam" id="PF04909"/>
    </source>
</evidence>
<comment type="caution">
    <text evidence="5">The sequence shown here is derived from an EMBL/GenBank/DDBJ whole genome shotgun (WGS) entry which is preliminary data.</text>
</comment>
<dbReference type="GO" id="GO:0005829">
    <property type="term" value="C:cytosol"/>
    <property type="evidence" value="ECO:0007669"/>
    <property type="project" value="TreeGrafter"/>
</dbReference>
<protein>
    <submittedName>
        <fullName evidence="5">Amidohydrolase 2</fullName>
    </submittedName>
</protein>
<dbReference type="EMBL" id="CAVMBE010000154">
    <property type="protein sequence ID" value="CAK4034949.1"/>
    <property type="molecule type" value="Genomic_DNA"/>
</dbReference>
<accession>A0AAI8Z9F1</accession>
<name>A0AAI8Z9F1_9PEZI</name>
<dbReference type="Proteomes" id="UP001296104">
    <property type="component" value="Unassembled WGS sequence"/>
</dbReference>
<dbReference type="GO" id="GO:0019748">
    <property type="term" value="P:secondary metabolic process"/>
    <property type="evidence" value="ECO:0007669"/>
    <property type="project" value="TreeGrafter"/>
</dbReference>
<organism evidence="5 6">
    <name type="scientific">Lecanosticta acicola</name>
    <dbReference type="NCBI Taxonomy" id="111012"/>
    <lineage>
        <taxon>Eukaryota</taxon>
        <taxon>Fungi</taxon>
        <taxon>Dikarya</taxon>
        <taxon>Ascomycota</taxon>
        <taxon>Pezizomycotina</taxon>
        <taxon>Dothideomycetes</taxon>
        <taxon>Dothideomycetidae</taxon>
        <taxon>Mycosphaerellales</taxon>
        <taxon>Mycosphaerellaceae</taxon>
        <taxon>Lecanosticta</taxon>
    </lineage>
</organism>
<proteinExistence type="inferred from homology"/>
<dbReference type="InterPro" id="IPR006680">
    <property type="entry name" value="Amidohydro-rel"/>
</dbReference>
<sequence length="319" mass="35861">MPPPLIALEEHFDSNISTERDALHMNMPKHLTDKLSDISENRISDMDAGGLKLQVISHTGLNYSALECRQANDKLAAACRQHPNRLAGFAMLPMRDPQAAADELERTVKLHGFLGALVNDHLADGTKYDDEKFWKVFEKAVELDVPVYIHPSYPGTDMEKHYRGNFDEAATMLMSTASWGWHSECGLHILRLFAAGLFDRLPTLKVVIGHMGEMLPYMLPRIMMTTTRWGGSIKRDLRTVWKENIWVTTSGLFALPSLELLLKTSPRDKVMFSVDYPFSTPEMGLNFVRAIEASGLMDAEQLEAFCHGNAESLLKVSLK</sequence>
<dbReference type="InterPro" id="IPR032466">
    <property type="entry name" value="Metal_Hydrolase"/>
</dbReference>
<keyword evidence="6" id="KW-1185">Reference proteome</keyword>
<dbReference type="PANTHER" id="PTHR21240">
    <property type="entry name" value="2-AMINO-3-CARBOXYLMUCONATE-6-SEMIALDEHYDE DECARBOXYLASE"/>
    <property type="match status" value="1"/>
</dbReference>
<dbReference type="GO" id="GO:0016787">
    <property type="term" value="F:hydrolase activity"/>
    <property type="evidence" value="ECO:0007669"/>
    <property type="project" value="InterPro"/>
</dbReference>
<evidence type="ECO:0000256" key="1">
    <source>
        <dbReference type="ARBA" id="ARBA00022793"/>
    </source>
</evidence>
<dbReference type="PANTHER" id="PTHR21240:SF30">
    <property type="entry name" value="AMIDOHYDROLASE-RELATED DOMAIN-CONTAINING PROTEIN-RELATED"/>
    <property type="match status" value="1"/>
</dbReference>
<evidence type="ECO:0000313" key="5">
    <source>
        <dbReference type="EMBL" id="CAK4034949.1"/>
    </source>
</evidence>
<dbReference type="SUPFAM" id="SSF51556">
    <property type="entry name" value="Metallo-dependent hydrolases"/>
    <property type="match status" value="1"/>
</dbReference>
<evidence type="ECO:0000256" key="2">
    <source>
        <dbReference type="ARBA" id="ARBA00023239"/>
    </source>
</evidence>
<dbReference type="Pfam" id="PF04909">
    <property type="entry name" value="Amidohydro_2"/>
    <property type="match status" value="1"/>
</dbReference>
<dbReference type="Gene3D" id="3.20.20.140">
    <property type="entry name" value="Metal-dependent hydrolases"/>
    <property type="match status" value="1"/>
</dbReference>
<reference evidence="5" key="1">
    <citation type="submission" date="2023-11" db="EMBL/GenBank/DDBJ databases">
        <authorList>
            <person name="Alioto T."/>
            <person name="Alioto T."/>
            <person name="Gomez Garrido J."/>
        </authorList>
    </citation>
    <scope>NUCLEOTIDE SEQUENCE</scope>
</reference>